<dbReference type="AlphaFoldDB" id="A0A3N3ZRX9"/>
<evidence type="ECO:0000256" key="11">
    <source>
        <dbReference type="SAM" id="MobiDB-lite"/>
    </source>
</evidence>
<dbReference type="Gene3D" id="1.10.486.10">
    <property type="entry name" value="PCRA, domain 4"/>
    <property type="match status" value="2"/>
</dbReference>
<dbReference type="PANTHER" id="PTHR11070:SF69">
    <property type="entry name" value="ATP-DEPENDENT DNA HELICASE UVRD2"/>
    <property type="match status" value="1"/>
</dbReference>
<comment type="caution">
    <text evidence="14">The sequence shown here is derived from an EMBL/GenBank/DDBJ whole genome shotgun (WGS) entry which is preliminary data.</text>
</comment>
<evidence type="ECO:0000259" key="13">
    <source>
        <dbReference type="PROSITE" id="PS51217"/>
    </source>
</evidence>
<feature type="domain" description="UvrD-like helicase ATP-binding" evidence="12">
    <location>
        <begin position="28"/>
        <end position="312"/>
    </location>
</feature>
<gene>
    <name evidence="14" type="ORF">EDL96_09180</name>
</gene>
<protein>
    <recommendedName>
        <fullName evidence="8">DNA 3'-5' helicase</fullName>
        <ecNumber evidence="8">5.6.2.4</ecNumber>
    </recommendedName>
</protein>
<feature type="binding site" evidence="10">
    <location>
        <begin position="49"/>
        <end position="56"/>
    </location>
    <ligand>
        <name>ATP</name>
        <dbReference type="ChEBI" id="CHEBI:30616"/>
    </ligand>
</feature>
<keyword evidence="3 10" id="KW-0378">Hydrolase</keyword>
<dbReference type="GO" id="GO:0043138">
    <property type="term" value="F:3'-5' DNA helicase activity"/>
    <property type="evidence" value="ECO:0007669"/>
    <property type="project" value="UniProtKB-EC"/>
</dbReference>
<dbReference type="PROSITE" id="PS51217">
    <property type="entry name" value="UVRD_HELICASE_CTER"/>
    <property type="match status" value="1"/>
</dbReference>
<comment type="catalytic activity">
    <reaction evidence="9">
        <text>ATP + H2O = ADP + phosphate + H(+)</text>
        <dbReference type="Rhea" id="RHEA:13065"/>
        <dbReference type="ChEBI" id="CHEBI:15377"/>
        <dbReference type="ChEBI" id="CHEBI:15378"/>
        <dbReference type="ChEBI" id="CHEBI:30616"/>
        <dbReference type="ChEBI" id="CHEBI:43474"/>
        <dbReference type="ChEBI" id="CHEBI:456216"/>
        <dbReference type="EC" id="5.6.2.4"/>
    </reaction>
</comment>
<dbReference type="InterPro" id="IPR014016">
    <property type="entry name" value="UvrD-like_ATP-bd"/>
</dbReference>
<keyword evidence="2 10" id="KW-0547">Nucleotide-binding</keyword>
<proteinExistence type="inferred from homology"/>
<name>A0A3N3ZRX9_9MICC</name>
<dbReference type="Proteomes" id="UP000270616">
    <property type="component" value="Unassembled WGS sequence"/>
</dbReference>
<organism evidence="14 15">
    <name type="scientific">Kocuria soli</name>
    <dbReference type="NCBI Taxonomy" id="2485125"/>
    <lineage>
        <taxon>Bacteria</taxon>
        <taxon>Bacillati</taxon>
        <taxon>Actinomycetota</taxon>
        <taxon>Actinomycetes</taxon>
        <taxon>Micrococcales</taxon>
        <taxon>Micrococcaceae</taxon>
        <taxon>Kocuria</taxon>
    </lineage>
</organism>
<feature type="region of interest" description="Disordered" evidence="11">
    <location>
        <begin position="434"/>
        <end position="465"/>
    </location>
</feature>
<comment type="catalytic activity">
    <reaction evidence="7">
        <text>Couples ATP hydrolysis with the unwinding of duplex DNA by translocating in the 3'-5' direction.</text>
        <dbReference type="EC" id="5.6.2.4"/>
    </reaction>
</comment>
<reference evidence="14 15" key="1">
    <citation type="submission" date="2018-10" db="EMBL/GenBank/DDBJ databases">
        <title>Kocuria sp. M5W7-7, whole genome shotgun sequence.</title>
        <authorList>
            <person name="Tuo L."/>
        </authorList>
    </citation>
    <scope>NUCLEOTIDE SEQUENCE [LARGE SCALE GENOMIC DNA]</scope>
    <source>
        <strain evidence="14 15">M5W7-7</strain>
    </source>
</reference>
<feature type="domain" description="UvrD-like helicase C-terminal" evidence="13">
    <location>
        <begin position="313"/>
        <end position="568"/>
    </location>
</feature>
<dbReference type="FunFam" id="3.40.50.300:FF:001181">
    <property type="entry name" value="DNA helicase"/>
    <property type="match status" value="1"/>
</dbReference>
<keyword evidence="5 10" id="KW-0067">ATP-binding</keyword>
<dbReference type="GO" id="GO:0000725">
    <property type="term" value="P:recombinational repair"/>
    <property type="evidence" value="ECO:0007669"/>
    <property type="project" value="TreeGrafter"/>
</dbReference>
<keyword evidence="6" id="KW-0413">Isomerase</keyword>
<feature type="compositionally biased region" description="Low complexity" evidence="11">
    <location>
        <begin position="438"/>
        <end position="465"/>
    </location>
</feature>
<accession>A0A3N3ZRX9</accession>
<dbReference type="PROSITE" id="PS51198">
    <property type="entry name" value="UVRD_HELICASE_ATP_BIND"/>
    <property type="match status" value="1"/>
</dbReference>
<keyword evidence="15" id="KW-1185">Reference proteome</keyword>
<dbReference type="Gene3D" id="1.10.10.160">
    <property type="match status" value="1"/>
</dbReference>
<sequence>MLAPDAAAQALFPVESEDQRPLPERILDGLDPEQRQAATALRGPVCILAGAGTGKTRAITHRIAYGIATGVYTPQKVLALTFTTRAANEMRNRLRVLGADGVQARTFHSAALRQLQYFWPQAIGGSVPELVEHKARLIAQAAGAMRLSNDRATIRDLAGEVEKAKVSMLTPDTYAAAHESGGVPRPLPGGHDARTIARLWQTYEEIKTDRNQIDFEDVLLLTVGILEEDERIAATVRAQYRHFVVDEYQDVSPLQQRLLDAWLGPRDDLCVVGDASQTIYSFTGATSRHLLDFPRRYPEATVVKLVRDYRSTPQIVNTANRLLAARRPGPDSTPGTWATPLRLVGQRKEGPAPSWNEYDDDQLEAQGTAVRIQDLLDDGVPASEIAVLFRTNGQAQAYETALADAGIGFRLRGTEQFFRRPEIRQALLQIRSGAQAETPATADDATATPAGDTHGNSGGAAATGTAGAAAVRQTVRDMLSSLGWSPQAPRVTGAVRETWESLAALVDMTDRMAAAHEEAARTAEEHGRTGPGEFTLRQVAEELSRRATQQDAPAVEGVTLASLHSAKGLEWDAVFLVGLTEGLMPITFAETSDEIDEERRLLYVGITRAREHLMLSWSLTRTPGGRPNRRASRFIDDLLPERPGSSRRSTRPAGQGRGAARRGSTRRA</sequence>
<evidence type="ECO:0000259" key="12">
    <source>
        <dbReference type="PROSITE" id="PS51198"/>
    </source>
</evidence>
<dbReference type="GO" id="GO:0005524">
    <property type="term" value="F:ATP binding"/>
    <property type="evidence" value="ECO:0007669"/>
    <property type="project" value="UniProtKB-UniRule"/>
</dbReference>
<dbReference type="GO" id="GO:0033202">
    <property type="term" value="C:DNA helicase complex"/>
    <property type="evidence" value="ECO:0007669"/>
    <property type="project" value="TreeGrafter"/>
</dbReference>
<dbReference type="InterPro" id="IPR014017">
    <property type="entry name" value="DNA_helicase_UvrD-like_C"/>
</dbReference>
<dbReference type="GO" id="GO:0016887">
    <property type="term" value="F:ATP hydrolysis activity"/>
    <property type="evidence" value="ECO:0007669"/>
    <property type="project" value="RHEA"/>
</dbReference>
<feature type="region of interest" description="Disordered" evidence="11">
    <location>
        <begin position="620"/>
        <end position="668"/>
    </location>
</feature>
<dbReference type="InterPro" id="IPR000212">
    <property type="entry name" value="DNA_helicase_UvrD/REP"/>
</dbReference>
<dbReference type="CDD" id="cd18807">
    <property type="entry name" value="SF1_C_UvrD"/>
    <property type="match status" value="1"/>
</dbReference>
<dbReference type="GO" id="GO:0003677">
    <property type="term" value="F:DNA binding"/>
    <property type="evidence" value="ECO:0007669"/>
    <property type="project" value="InterPro"/>
</dbReference>
<evidence type="ECO:0000256" key="7">
    <source>
        <dbReference type="ARBA" id="ARBA00034617"/>
    </source>
</evidence>
<dbReference type="InterPro" id="IPR013986">
    <property type="entry name" value="DExx_box_DNA_helicase_dom_sf"/>
</dbReference>
<dbReference type="PANTHER" id="PTHR11070">
    <property type="entry name" value="UVRD / RECB / PCRA DNA HELICASE FAMILY MEMBER"/>
    <property type="match status" value="1"/>
</dbReference>
<comment type="similarity">
    <text evidence="1">Belongs to the helicase family. UvrD subfamily.</text>
</comment>
<evidence type="ECO:0000256" key="9">
    <source>
        <dbReference type="ARBA" id="ARBA00048988"/>
    </source>
</evidence>
<dbReference type="Pfam" id="PF00580">
    <property type="entry name" value="UvrD-helicase"/>
    <property type="match status" value="1"/>
</dbReference>
<evidence type="ECO:0000256" key="8">
    <source>
        <dbReference type="ARBA" id="ARBA00034808"/>
    </source>
</evidence>
<keyword evidence="4 10" id="KW-0347">Helicase</keyword>
<dbReference type="SUPFAM" id="SSF52540">
    <property type="entry name" value="P-loop containing nucleoside triphosphate hydrolases"/>
    <property type="match status" value="1"/>
</dbReference>
<evidence type="ECO:0000256" key="4">
    <source>
        <dbReference type="ARBA" id="ARBA00022806"/>
    </source>
</evidence>
<dbReference type="InterPro" id="IPR027417">
    <property type="entry name" value="P-loop_NTPase"/>
</dbReference>
<evidence type="ECO:0000313" key="15">
    <source>
        <dbReference type="Proteomes" id="UP000270616"/>
    </source>
</evidence>
<evidence type="ECO:0000256" key="3">
    <source>
        <dbReference type="ARBA" id="ARBA00022801"/>
    </source>
</evidence>
<feature type="compositionally biased region" description="Basic residues" evidence="11">
    <location>
        <begin position="659"/>
        <end position="668"/>
    </location>
</feature>
<evidence type="ECO:0000256" key="2">
    <source>
        <dbReference type="ARBA" id="ARBA00022741"/>
    </source>
</evidence>
<evidence type="ECO:0000256" key="1">
    <source>
        <dbReference type="ARBA" id="ARBA00009922"/>
    </source>
</evidence>
<evidence type="ECO:0000313" key="14">
    <source>
        <dbReference type="EMBL" id="ROZ62637.1"/>
    </source>
</evidence>
<dbReference type="CDD" id="cd17932">
    <property type="entry name" value="DEXQc_UvrD"/>
    <property type="match status" value="1"/>
</dbReference>
<evidence type="ECO:0000256" key="10">
    <source>
        <dbReference type="PROSITE-ProRule" id="PRU00560"/>
    </source>
</evidence>
<evidence type="ECO:0000256" key="6">
    <source>
        <dbReference type="ARBA" id="ARBA00023235"/>
    </source>
</evidence>
<dbReference type="GO" id="GO:0005829">
    <property type="term" value="C:cytosol"/>
    <property type="evidence" value="ECO:0007669"/>
    <property type="project" value="TreeGrafter"/>
</dbReference>
<dbReference type="OrthoDB" id="4812256at2"/>
<dbReference type="EC" id="5.6.2.4" evidence="8"/>
<dbReference type="Pfam" id="PF13361">
    <property type="entry name" value="UvrD_C"/>
    <property type="match status" value="2"/>
</dbReference>
<dbReference type="Gene3D" id="3.40.50.300">
    <property type="entry name" value="P-loop containing nucleotide triphosphate hydrolases"/>
    <property type="match status" value="3"/>
</dbReference>
<evidence type="ECO:0000256" key="5">
    <source>
        <dbReference type="ARBA" id="ARBA00022840"/>
    </source>
</evidence>
<dbReference type="EMBL" id="RKMF01000011">
    <property type="protein sequence ID" value="ROZ62637.1"/>
    <property type="molecule type" value="Genomic_DNA"/>
</dbReference>